<dbReference type="PANTHER" id="PTHR43808:SF32">
    <property type="entry name" value="ARGE_DAPE-RELATED DEACYLASE"/>
    <property type="match status" value="1"/>
</dbReference>
<dbReference type="InterPro" id="IPR010182">
    <property type="entry name" value="ArgE/DapE"/>
</dbReference>
<dbReference type="EMBL" id="JAFGIX010000086">
    <property type="protein sequence ID" value="MBN1574674.1"/>
    <property type="molecule type" value="Genomic_DNA"/>
</dbReference>
<dbReference type="GO" id="GO:0016787">
    <property type="term" value="F:hydrolase activity"/>
    <property type="evidence" value="ECO:0007669"/>
    <property type="project" value="UniProtKB-KW"/>
</dbReference>
<evidence type="ECO:0000256" key="1">
    <source>
        <dbReference type="ARBA" id="ARBA00001941"/>
    </source>
</evidence>
<dbReference type="Proteomes" id="UP000809273">
    <property type="component" value="Unassembled WGS sequence"/>
</dbReference>
<evidence type="ECO:0000313" key="10">
    <source>
        <dbReference type="Proteomes" id="UP000809273"/>
    </source>
</evidence>
<keyword evidence="4" id="KW-0479">Metal-binding</keyword>
<keyword evidence="6" id="KW-0862">Zinc</keyword>
<dbReference type="Pfam" id="PF07687">
    <property type="entry name" value="M20_dimer"/>
    <property type="match status" value="1"/>
</dbReference>
<dbReference type="InterPro" id="IPR002933">
    <property type="entry name" value="Peptidase_M20"/>
</dbReference>
<evidence type="ECO:0000256" key="7">
    <source>
        <dbReference type="ARBA" id="ARBA00023285"/>
    </source>
</evidence>
<gene>
    <name evidence="9" type="ORF">JW984_15865</name>
</gene>
<evidence type="ECO:0000259" key="8">
    <source>
        <dbReference type="Pfam" id="PF07687"/>
    </source>
</evidence>
<keyword evidence="7" id="KW-0170">Cobalt</keyword>
<dbReference type="SUPFAM" id="SSF55031">
    <property type="entry name" value="Bacterial exopeptidase dimerisation domain"/>
    <property type="match status" value="1"/>
</dbReference>
<comment type="cofactor">
    <cofactor evidence="2">
        <name>Zn(2+)</name>
        <dbReference type="ChEBI" id="CHEBI:29105"/>
    </cofactor>
</comment>
<evidence type="ECO:0000256" key="4">
    <source>
        <dbReference type="ARBA" id="ARBA00022723"/>
    </source>
</evidence>
<dbReference type="InterPro" id="IPR011650">
    <property type="entry name" value="Peptidase_M20_dimer"/>
</dbReference>
<dbReference type="SUPFAM" id="SSF53187">
    <property type="entry name" value="Zn-dependent exopeptidases"/>
    <property type="match status" value="1"/>
</dbReference>
<evidence type="ECO:0000256" key="2">
    <source>
        <dbReference type="ARBA" id="ARBA00001947"/>
    </source>
</evidence>
<sequence>MDYKDAFQEVDKNEGYIVDLLSKLIRVDTSVPPGENYEKLIEIVEPEFEKIGFTNKRVVMPDDVVAQIPWKISGPRVNLVSSVKNGKPKASAYAHMDVVPAADQKWTQDPFGGEVIDGKLYGRGTVDMKNAIAAFIGAMKVIYDMGLEPNYEMNCCLCTDEEIGVYPGARYLAEQGYFEPHLLWLELGAMEPILTIGAAGSIRIDMTTMGKSAHSGMNYLGINAIEEMVPILNELLKLKADVEKRLSRIPTFPLPGNPYDKMTPMFNLAIINGGTKENIVPEEAVLTINRRYIIEEKFDDVIGEITAAIKRGREKSKLLDVKVNVVHAYPPLELDPETPAQEKLKAAMKAVKGYEYFISGGISGSTDLGFVQEVMKSKKLDVAGFGAVRATNILAHAADEFIFIEDLIDMTKELVHYIAF</sequence>
<dbReference type="Pfam" id="PF01546">
    <property type="entry name" value="Peptidase_M20"/>
    <property type="match status" value="1"/>
</dbReference>
<proteinExistence type="inferred from homology"/>
<evidence type="ECO:0000313" key="9">
    <source>
        <dbReference type="EMBL" id="MBN1574674.1"/>
    </source>
</evidence>
<dbReference type="InterPro" id="IPR036264">
    <property type="entry name" value="Bact_exopeptidase_dim_dom"/>
</dbReference>
<reference evidence="9" key="2">
    <citation type="submission" date="2021-01" db="EMBL/GenBank/DDBJ databases">
        <authorList>
            <person name="Hahn C.R."/>
            <person name="Youssef N.H."/>
            <person name="Elshahed M."/>
        </authorList>
    </citation>
    <scope>NUCLEOTIDE SEQUENCE</scope>
    <source>
        <strain evidence="9">Zod_Metabat.24</strain>
    </source>
</reference>
<dbReference type="AlphaFoldDB" id="A0A9D8KHB9"/>
<dbReference type="Gene3D" id="3.40.630.10">
    <property type="entry name" value="Zn peptidases"/>
    <property type="match status" value="1"/>
</dbReference>
<evidence type="ECO:0000256" key="3">
    <source>
        <dbReference type="ARBA" id="ARBA00006247"/>
    </source>
</evidence>
<reference evidence="9" key="1">
    <citation type="journal article" date="2021" name="Environ. Microbiol.">
        <title>Genomic characterization of three novel Desulfobacterota classes expand the metabolic and phylogenetic diversity of the phylum.</title>
        <authorList>
            <person name="Murphy C.L."/>
            <person name="Biggerstaff J."/>
            <person name="Eichhorn A."/>
            <person name="Ewing E."/>
            <person name="Shahan R."/>
            <person name="Soriano D."/>
            <person name="Stewart S."/>
            <person name="VanMol K."/>
            <person name="Walker R."/>
            <person name="Walters P."/>
            <person name="Elshahed M.S."/>
            <person name="Youssef N.H."/>
        </authorList>
    </citation>
    <scope>NUCLEOTIDE SEQUENCE</scope>
    <source>
        <strain evidence="9">Zod_Metabat.24</strain>
    </source>
</reference>
<organism evidence="9 10">
    <name type="scientific">Candidatus Zymogenus saltonus</name>
    <dbReference type="NCBI Taxonomy" id="2844893"/>
    <lineage>
        <taxon>Bacteria</taxon>
        <taxon>Deltaproteobacteria</taxon>
        <taxon>Candidatus Zymogenia</taxon>
        <taxon>Candidatus Zymogeniales</taxon>
        <taxon>Candidatus Zymogenaceae</taxon>
        <taxon>Candidatus Zymogenus</taxon>
    </lineage>
</organism>
<accession>A0A9D8KHB9</accession>
<feature type="domain" description="Peptidase M20 dimerisation" evidence="8">
    <location>
        <begin position="197"/>
        <end position="311"/>
    </location>
</feature>
<comment type="similarity">
    <text evidence="3">Belongs to the peptidase M20A family.</text>
</comment>
<comment type="cofactor">
    <cofactor evidence="1">
        <name>Co(2+)</name>
        <dbReference type="ChEBI" id="CHEBI:48828"/>
    </cofactor>
</comment>
<dbReference type="NCBIfam" id="TIGR01910">
    <property type="entry name" value="DapE-ArgE"/>
    <property type="match status" value="1"/>
</dbReference>
<dbReference type="InterPro" id="IPR050072">
    <property type="entry name" value="Peptidase_M20A"/>
</dbReference>
<dbReference type="Gene3D" id="3.30.70.360">
    <property type="match status" value="1"/>
</dbReference>
<name>A0A9D8KHB9_9DELT</name>
<dbReference type="GO" id="GO:0046872">
    <property type="term" value="F:metal ion binding"/>
    <property type="evidence" value="ECO:0007669"/>
    <property type="project" value="UniProtKB-KW"/>
</dbReference>
<keyword evidence="5" id="KW-0378">Hydrolase</keyword>
<protein>
    <submittedName>
        <fullName evidence="9">ArgE/DapE family deacylase</fullName>
    </submittedName>
</protein>
<evidence type="ECO:0000256" key="5">
    <source>
        <dbReference type="ARBA" id="ARBA00022801"/>
    </source>
</evidence>
<comment type="caution">
    <text evidence="9">The sequence shown here is derived from an EMBL/GenBank/DDBJ whole genome shotgun (WGS) entry which is preliminary data.</text>
</comment>
<evidence type="ECO:0000256" key="6">
    <source>
        <dbReference type="ARBA" id="ARBA00022833"/>
    </source>
</evidence>
<dbReference type="PANTHER" id="PTHR43808">
    <property type="entry name" value="ACETYLORNITHINE DEACETYLASE"/>
    <property type="match status" value="1"/>
</dbReference>